<keyword evidence="2" id="KW-0547">Nucleotide-binding</keyword>
<dbReference type="Gene3D" id="3.30.565.10">
    <property type="entry name" value="Histidine kinase-like ATPase, C-terminal domain"/>
    <property type="match status" value="1"/>
</dbReference>
<dbReference type="PANTHER" id="PTHR11528">
    <property type="entry name" value="HEAT SHOCK PROTEIN 90 FAMILY MEMBER"/>
    <property type="match status" value="1"/>
</dbReference>
<dbReference type="GO" id="GO:0016301">
    <property type="term" value="F:kinase activity"/>
    <property type="evidence" value="ECO:0007669"/>
    <property type="project" value="UniProtKB-KW"/>
</dbReference>
<dbReference type="SUPFAM" id="SSF55874">
    <property type="entry name" value="ATPase domain of HSP90 chaperone/DNA topoisomerase II/histidine kinase"/>
    <property type="match status" value="1"/>
</dbReference>
<dbReference type="InterPro" id="IPR036890">
    <property type="entry name" value="HATPase_C_sf"/>
</dbReference>
<dbReference type="SMART" id="SM00387">
    <property type="entry name" value="HATPase_c"/>
    <property type="match status" value="1"/>
</dbReference>
<feature type="domain" description="Histidine kinase/HSP90-like ATPase" evidence="5">
    <location>
        <begin position="375"/>
        <end position="538"/>
    </location>
</feature>
<keyword evidence="6" id="KW-0808">Transferase</keyword>
<keyword evidence="6" id="KW-0418">Kinase</keyword>
<dbReference type="InterPro" id="IPR003594">
    <property type="entry name" value="HATPase_dom"/>
</dbReference>
<sequence>MSTLRIESTSLWLSSLAARPDDQHSIKRDELRAAFFKFRQNASQLVAQIANHLPGLTKHDVTHLDALWETASLVAGEEYPLNALEGFVLGGAILLHDSALCFEAYDNGISGVRATTTWKDAFAIAFEENKEEAESIADFAALRHLHASQATRLVEKSWSDPDTGEPFFLIEDQSLRKHLGQLIGQIAASHHWDIDKVAATFPVQTNAPASFPRNWRIDPVKIACLLRCADAAHLDNERAPDFLYALLKRKGISFNHWQAQNRLSSVDLDQSDLSQSTILFTSTRNFTEEESESWWVAFDAATVVDKEIRSCNALLESRNVPTPQFKVKRVRGVESPEMMIPYIKAEGWSPCSAEIHVGNVERLIRNLGGDKLYGTDSDKLFIVVRELVQNSRDAVHARRVMEPSFEGKISIRIQSKDGDDWLIIEDNGVGMTERVLTGPLLDFGTSLWKSALVQSEFPGLLSSNFKSSGQFGVGFYSIFMISEEVYITSKPWREGINNAKQLHFKNGLSLRPLLKRGIVEGFNSTSSTQVKLRLKDGILPNNSTVEVRRQTINSTNFDIPLDKYFATIVAGLDVSVFFSLQNSEETEIHHDISNKEFNKEKWLENISYANYQSSQNTLEYLHNNFHRLRYIKENGKILGLAALSSYPSSEHNFLNIRTVSGLATSIHGRNASDYIGFIDYLPESARRDGIQYTASKSTMLEWAQEQYDMLKEHDLDPFSRYSTASSLCHFGIDPTLIGRILVLINNQYIFLSFDQIAELAERIKIGFFKSSFGNYIETNHETTPMDEYALIRPLQAGNFITLNLSSGFPPNDNSIADCIHRAIVKRGKTPLWTTESSVIKSFFGMIDFVTLSIQ</sequence>
<name>A0A238XS68_9BACT</name>
<protein>
    <submittedName>
        <fullName evidence="6">Histidine kinase-, DNA gyrase B-, and HSP90-like ATPase</fullName>
    </submittedName>
</protein>
<proteinExistence type="inferred from homology"/>
<evidence type="ECO:0000259" key="5">
    <source>
        <dbReference type="SMART" id="SM00387"/>
    </source>
</evidence>
<dbReference type="InterPro" id="IPR001404">
    <property type="entry name" value="Hsp90_fam"/>
</dbReference>
<gene>
    <name evidence="6" type="ORF">SAMN06269173_104282</name>
</gene>
<keyword evidence="3" id="KW-0067">ATP-binding</keyword>
<dbReference type="GO" id="GO:0005524">
    <property type="term" value="F:ATP binding"/>
    <property type="evidence" value="ECO:0007669"/>
    <property type="project" value="UniProtKB-KW"/>
</dbReference>
<dbReference type="GO" id="GO:0016887">
    <property type="term" value="F:ATP hydrolysis activity"/>
    <property type="evidence" value="ECO:0007669"/>
    <property type="project" value="InterPro"/>
</dbReference>
<dbReference type="InterPro" id="IPR056471">
    <property type="entry name" value="HD-CE"/>
</dbReference>
<reference evidence="7" key="1">
    <citation type="submission" date="2017-06" db="EMBL/GenBank/DDBJ databases">
        <authorList>
            <person name="Varghese N."/>
            <person name="Submissions S."/>
        </authorList>
    </citation>
    <scope>NUCLEOTIDE SEQUENCE [LARGE SCALE GENOMIC DNA]</scope>
    <source>
        <strain evidence="7">DSM 28041</strain>
    </source>
</reference>
<dbReference type="EMBL" id="FZNS01000004">
    <property type="protein sequence ID" value="SNR60859.1"/>
    <property type="molecule type" value="Genomic_DNA"/>
</dbReference>
<keyword evidence="7" id="KW-1185">Reference proteome</keyword>
<accession>A0A238XS68</accession>
<dbReference type="RefSeq" id="WP_089332713.1">
    <property type="nucleotide sequence ID" value="NZ_FZNS01000004.1"/>
</dbReference>
<evidence type="ECO:0000256" key="1">
    <source>
        <dbReference type="ARBA" id="ARBA00008239"/>
    </source>
</evidence>
<dbReference type="GO" id="GO:0140662">
    <property type="term" value="F:ATP-dependent protein folding chaperone"/>
    <property type="evidence" value="ECO:0007669"/>
    <property type="project" value="InterPro"/>
</dbReference>
<evidence type="ECO:0000256" key="4">
    <source>
        <dbReference type="ARBA" id="ARBA00023186"/>
    </source>
</evidence>
<evidence type="ECO:0000313" key="7">
    <source>
        <dbReference type="Proteomes" id="UP000198310"/>
    </source>
</evidence>
<evidence type="ECO:0000313" key="6">
    <source>
        <dbReference type="EMBL" id="SNR60859.1"/>
    </source>
</evidence>
<dbReference type="AlphaFoldDB" id="A0A238XS68"/>
<dbReference type="Proteomes" id="UP000198310">
    <property type="component" value="Unassembled WGS sequence"/>
</dbReference>
<organism evidence="6 7">
    <name type="scientific">Hymenobacter mucosus</name>
    <dbReference type="NCBI Taxonomy" id="1411120"/>
    <lineage>
        <taxon>Bacteria</taxon>
        <taxon>Pseudomonadati</taxon>
        <taxon>Bacteroidota</taxon>
        <taxon>Cytophagia</taxon>
        <taxon>Cytophagales</taxon>
        <taxon>Hymenobacteraceae</taxon>
        <taxon>Hymenobacter</taxon>
    </lineage>
</organism>
<evidence type="ECO:0000256" key="3">
    <source>
        <dbReference type="ARBA" id="ARBA00022840"/>
    </source>
</evidence>
<evidence type="ECO:0000256" key="2">
    <source>
        <dbReference type="ARBA" id="ARBA00022741"/>
    </source>
</evidence>
<dbReference type="Pfam" id="PF13589">
    <property type="entry name" value="HATPase_c_3"/>
    <property type="match status" value="1"/>
</dbReference>
<keyword evidence="4" id="KW-0143">Chaperone</keyword>
<comment type="similarity">
    <text evidence="1">Belongs to the heat shock protein 90 family.</text>
</comment>
<dbReference type="Pfam" id="PF24391">
    <property type="entry name" value="HD-CE"/>
    <property type="match status" value="1"/>
</dbReference>
<dbReference type="GO" id="GO:0051082">
    <property type="term" value="F:unfolded protein binding"/>
    <property type="evidence" value="ECO:0007669"/>
    <property type="project" value="InterPro"/>
</dbReference>